<accession>A0A285GJS1</accession>
<dbReference type="InterPro" id="IPR036010">
    <property type="entry name" value="2Fe-2S_ferredoxin-like_sf"/>
</dbReference>
<dbReference type="OrthoDB" id="9796880at2"/>
<keyword evidence="3" id="KW-0560">Oxidoreductase</keyword>
<protein>
    <submittedName>
        <fullName evidence="8">Purine hydroxylase delta subunit apoprotein</fullName>
    </submittedName>
</protein>
<feature type="domain" description="2Fe-2S ferredoxin-type" evidence="7">
    <location>
        <begin position="4"/>
        <end position="80"/>
    </location>
</feature>
<dbReference type="Pfam" id="PF01799">
    <property type="entry name" value="Fer2_2"/>
    <property type="match status" value="1"/>
</dbReference>
<dbReference type="GO" id="GO:0051537">
    <property type="term" value="F:2 iron, 2 sulfur cluster binding"/>
    <property type="evidence" value="ECO:0007669"/>
    <property type="project" value="UniProtKB-KW"/>
</dbReference>
<dbReference type="CDD" id="cd00207">
    <property type="entry name" value="fer2"/>
    <property type="match status" value="1"/>
</dbReference>
<dbReference type="AlphaFoldDB" id="A0A285GJS1"/>
<dbReference type="Gene3D" id="3.10.20.30">
    <property type="match status" value="1"/>
</dbReference>
<dbReference type="InterPro" id="IPR006058">
    <property type="entry name" value="2Fe2S_fd_BS"/>
</dbReference>
<dbReference type="PROSITE" id="PS00197">
    <property type="entry name" value="2FE2S_FER_1"/>
    <property type="match status" value="1"/>
</dbReference>
<dbReference type="GO" id="GO:0016491">
    <property type="term" value="F:oxidoreductase activity"/>
    <property type="evidence" value="ECO:0007669"/>
    <property type="project" value="UniProtKB-KW"/>
</dbReference>
<evidence type="ECO:0000256" key="5">
    <source>
        <dbReference type="ARBA" id="ARBA00023014"/>
    </source>
</evidence>
<dbReference type="InterPro" id="IPR012675">
    <property type="entry name" value="Beta-grasp_dom_sf"/>
</dbReference>
<evidence type="ECO:0000256" key="6">
    <source>
        <dbReference type="ARBA" id="ARBA00060707"/>
    </source>
</evidence>
<dbReference type="PROSITE" id="PS51085">
    <property type="entry name" value="2FE2S_FER_2"/>
    <property type="match status" value="1"/>
</dbReference>
<dbReference type="Proteomes" id="UP000219573">
    <property type="component" value="Unassembled WGS sequence"/>
</dbReference>
<evidence type="ECO:0000256" key="3">
    <source>
        <dbReference type="ARBA" id="ARBA00023002"/>
    </source>
</evidence>
<proteinExistence type="predicted"/>
<dbReference type="PANTHER" id="PTHR44379">
    <property type="entry name" value="OXIDOREDUCTASE WITH IRON-SULFUR SUBUNIT"/>
    <property type="match status" value="1"/>
</dbReference>
<dbReference type="InterPro" id="IPR001041">
    <property type="entry name" value="2Fe-2S_ferredoxin-type"/>
</dbReference>
<keyword evidence="2" id="KW-0479">Metal-binding</keyword>
<dbReference type="SUPFAM" id="SSF47741">
    <property type="entry name" value="CO dehydrogenase ISP C-domain like"/>
    <property type="match status" value="1"/>
</dbReference>
<gene>
    <name evidence="8" type="ORF">SAMN06265827_10786</name>
</gene>
<dbReference type="InterPro" id="IPR002888">
    <property type="entry name" value="2Fe-2S-bd"/>
</dbReference>
<keyword evidence="4" id="KW-0408">Iron</keyword>
<evidence type="ECO:0000259" key="7">
    <source>
        <dbReference type="PROSITE" id="PS51085"/>
    </source>
</evidence>
<dbReference type="InterPro" id="IPR051452">
    <property type="entry name" value="Diverse_Oxidoreductases"/>
</dbReference>
<name>A0A285GJS1_9FIRM</name>
<evidence type="ECO:0000313" key="8">
    <source>
        <dbReference type="EMBL" id="SNY22601.1"/>
    </source>
</evidence>
<evidence type="ECO:0000313" key="9">
    <source>
        <dbReference type="Proteomes" id="UP000219573"/>
    </source>
</evidence>
<dbReference type="Gene3D" id="1.10.150.120">
    <property type="entry name" value="[2Fe-2S]-binding domain"/>
    <property type="match status" value="1"/>
</dbReference>
<evidence type="ECO:0000256" key="4">
    <source>
        <dbReference type="ARBA" id="ARBA00023004"/>
    </source>
</evidence>
<evidence type="ECO:0000256" key="1">
    <source>
        <dbReference type="ARBA" id="ARBA00022714"/>
    </source>
</evidence>
<sequence>MGLVDIKVKVNGEEYKLQVAANLRLVDLLRDKLGLIGTKEGCGEGECGACTVIIDGETANSCLVLAAQVDGSEITTIEALGNEDKLHPLQQSFIDNGAVQCGFCTPGMILSAKNLLDHNPQPSEEEIKRGLSGNICRCTGYTKIIKAVQDVAQRGDNHGN</sequence>
<dbReference type="FunFam" id="3.10.20.30:FF:000020">
    <property type="entry name" value="Xanthine dehydrogenase iron-sulfur subunit"/>
    <property type="match status" value="1"/>
</dbReference>
<dbReference type="FunFam" id="1.10.150.120:FF:000003">
    <property type="entry name" value="Carbon monoxide dehydrogenase, small subunit"/>
    <property type="match status" value="1"/>
</dbReference>
<keyword evidence="5" id="KW-0411">Iron-sulfur</keyword>
<keyword evidence="9" id="KW-1185">Reference proteome</keyword>
<dbReference type="SUPFAM" id="SSF54292">
    <property type="entry name" value="2Fe-2S ferredoxin-like"/>
    <property type="match status" value="1"/>
</dbReference>
<keyword evidence="1" id="KW-0001">2Fe-2S</keyword>
<comment type="pathway">
    <text evidence="6">Alkaloid degradation; nicotine degradation.</text>
</comment>
<reference evidence="9" key="1">
    <citation type="submission" date="2017-09" db="EMBL/GenBank/DDBJ databases">
        <authorList>
            <person name="Varghese N."/>
            <person name="Submissions S."/>
        </authorList>
    </citation>
    <scope>NUCLEOTIDE SEQUENCE [LARGE SCALE GENOMIC DNA]</scope>
    <source>
        <strain evidence="9">MSL47</strain>
    </source>
</reference>
<evidence type="ECO:0000256" key="2">
    <source>
        <dbReference type="ARBA" id="ARBA00022723"/>
    </source>
</evidence>
<dbReference type="Pfam" id="PF00111">
    <property type="entry name" value="Fer2"/>
    <property type="match status" value="1"/>
</dbReference>
<dbReference type="GO" id="GO:0046872">
    <property type="term" value="F:metal ion binding"/>
    <property type="evidence" value="ECO:0007669"/>
    <property type="project" value="UniProtKB-KW"/>
</dbReference>
<dbReference type="InterPro" id="IPR036884">
    <property type="entry name" value="2Fe-2S-bd_dom_sf"/>
</dbReference>
<dbReference type="EMBL" id="OBDZ01000007">
    <property type="protein sequence ID" value="SNY22601.1"/>
    <property type="molecule type" value="Genomic_DNA"/>
</dbReference>
<dbReference type="PANTHER" id="PTHR44379:SF5">
    <property type="entry name" value="OXIDOREDUCTASE WITH IRON-SULFUR SUBUNIT"/>
    <property type="match status" value="1"/>
</dbReference>
<dbReference type="RefSeq" id="WP_097017273.1">
    <property type="nucleotide sequence ID" value="NZ_OBDZ01000007.1"/>
</dbReference>
<organism evidence="8 9">
    <name type="scientific">Orenia metallireducens</name>
    <dbReference type="NCBI Taxonomy" id="1413210"/>
    <lineage>
        <taxon>Bacteria</taxon>
        <taxon>Bacillati</taxon>
        <taxon>Bacillota</taxon>
        <taxon>Clostridia</taxon>
        <taxon>Halanaerobiales</taxon>
        <taxon>Halobacteroidaceae</taxon>
        <taxon>Orenia</taxon>
    </lineage>
</organism>